<dbReference type="InterPro" id="IPR000182">
    <property type="entry name" value="GNAT_dom"/>
</dbReference>
<dbReference type="Pfam" id="PF00583">
    <property type="entry name" value="Acetyltransf_1"/>
    <property type="match status" value="1"/>
</dbReference>
<keyword evidence="3" id="KW-1185">Reference proteome</keyword>
<evidence type="ECO:0000259" key="1">
    <source>
        <dbReference type="PROSITE" id="PS51186"/>
    </source>
</evidence>
<dbReference type="GO" id="GO:0016747">
    <property type="term" value="F:acyltransferase activity, transferring groups other than amino-acyl groups"/>
    <property type="evidence" value="ECO:0007669"/>
    <property type="project" value="InterPro"/>
</dbReference>
<dbReference type="AlphaFoldDB" id="A0A510Y5T6"/>
<keyword evidence="2" id="KW-0808">Transferase</keyword>
<protein>
    <submittedName>
        <fullName evidence="2">GNAT family N-acetyltransferase</fullName>
    </submittedName>
</protein>
<name>A0A510Y5T6_MARHA</name>
<dbReference type="PROSITE" id="PS51186">
    <property type="entry name" value="GNAT"/>
    <property type="match status" value="1"/>
</dbReference>
<dbReference type="Gene3D" id="3.40.630.30">
    <property type="match status" value="1"/>
</dbReference>
<dbReference type="InterPro" id="IPR016181">
    <property type="entry name" value="Acyl_CoA_acyltransferase"/>
</dbReference>
<dbReference type="SUPFAM" id="SSF55729">
    <property type="entry name" value="Acyl-CoA N-acyltransferases (Nat)"/>
    <property type="match status" value="1"/>
</dbReference>
<dbReference type="Proteomes" id="UP000321051">
    <property type="component" value="Unassembled WGS sequence"/>
</dbReference>
<comment type="caution">
    <text evidence="2">The sequence shown here is derived from an EMBL/GenBank/DDBJ whole genome shotgun (WGS) entry which is preliminary data.</text>
</comment>
<feature type="domain" description="N-acetyltransferase" evidence="1">
    <location>
        <begin position="16"/>
        <end position="176"/>
    </location>
</feature>
<evidence type="ECO:0000313" key="2">
    <source>
        <dbReference type="EMBL" id="GEK58513.1"/>
    </source>
</evidence>
<organism evidence="2 3">
    <name type="scientific">Marinococcus halophilus</name>
    <dbReference type="NCBI Taxonomy" id="1371"/>
    <lineage>
        <taxon>Bacteria</taxon>
        <taxon>Bacillati</taxon>
        <taxon>Bacillota</taxon>
        <taxon>Bacilli</taxon>
        <taxon>Bacillales</taxon>
        <taxon>Bacillaceae</taxon>
        <taxon>Marinococcus</taxon>
    </lineage>
</organism>
<dbReference type="PANTHER" id="PTHR43415:SF5">
    <property type="entry name" value="ACETYLTRANSFERASE"/>
    <property type="match status" value="1"/>
</dbReference>
<dbReference type="PANTHER" id="PTHR43415">
    <property type="entry name" value="SPERMIDINE N(1)-ACETYLTRANSFERASE"/>
    <property type="match status" value="1"/>
</dbReference>
<reference evidence="2 3" key="1">
    <citation type="submission" date="2019-07" db="EMBL/GenBank/DDBJ databases">
        <title>Whole genome shotgun sequence of Marinococcus halophilus NBRC 102359.</title>
        <authorList>
            <person name="Hosoyama A."/>
            <person name="Uohara A."/>
            <person name="Ohji S."/>
            <person name="Ichikawa N."/>
        </authorList>
    </citation>
    <scope>NUCLEOTIDE SEQUENCE [LARGE SCALE GENOMIC DNA]</scope>
    <source>
        <strain evidence="2 3">NBRC 102359</strain>
    </source>
</reference>
<gene>
    <name evidence="2" type="ORF">MHA01_14180</name>
</gene>
<accession>A0A510Y5T6</accession>
<dbReference type="STRING" id="1371.GCA_900166605_01431"/>
<dbReference type="EMBL" id="BJUN01000006">
    <property type="protein sequence ID" value="GEK58513.1"/>
    <property type="molecule type" value="Genomic_DNA"/>
</dbReference>
<evidence type="ECO:0000313" key="3">
    <source>
        <dbReference type="Proteomes" id="UP000321051"/>
    </source>
</evidence>
<dbReference type="CDD" id="cd04301">
    <property type="entry name" value="NAT_SF"/>
    <property type="match status" value="1"/>
</dbReference>
<proteinExistence type="predicted"/>
<sequence>MNNAMAEVELVPFEQAHYEKLIEWVPTADFLKQWSGEAFTYPLTAEQLDEYRKQQEGDKPERLIYTALHQATGEPVGHISLGVINYHDRSGRIGKVLVGDEKMRGTGLGQWMVREVCRTAFDELQLHRVALGVFDFNVSALRCYERAGFQREGLKRDLRLVGNTYWSLVEMSMLEDEWEKLR</sequence>